<keyword evidence="1" id="KW-0328">Glycosyltransferase</keyword>
<feature type="domain" description="Glycosyltransferase subfamily 4-like N-terminal" evidence="4">
    <location>
        <begin position="16"/>
        <end position="199"/>
    </location>
</feature>
<accession>A0A0G0N4U5</accession>
<evidence type="ECO:0000313" key="5">
    <source>
        <dbReference type="EMBL" id="KKR10443.1"/>
    </source>
</evidence>
<protein>
    <submittedName>
        <fullName evidence="5">Group 1 glycosyl transferase</fullName>
    </submittedName>
</protein>
<reference evidence="5 6" key="1">
    <citation type="journal article" date="2015" name="Nature">
        <title>rRNA introns, odd ribosomes, and small enigmatic genomes across a large radiation of phyla.</title>
        <authorList>
            <person name="Brown C.T."/>
            <person name="Hug L.A."/>
            <person name="Thomas B.C."/>
            <person name="Sharon I."/>
            <person name="Castelle C.J."/>
            <person name="Singh A."/>
            <person name="Wilkins M.J."/>
            <person name="Williams K.H."/>
            <person name="Banfield J.F."/>
        </authorList>
    </citation>
    <scope>NUCLEOTIDE SEQUENCE [LARGE SCALE GENOMIC DNA]</scope>
</reference>
<organism evidence="5 6">
    <name type="scientific">Candidatus Woesebacteria bacterium GW2011_GWA1_39_21</name>
    <dbReference type="NCBI Taxonomy" id="1618550"/>
    <lineage>
        <taxon>Bacteria</taxon>
        <taxon>Candidatus Woeseibacteriota</taxon>
    </lineage>
</organism>
<dbReference type="PANTHER" id="PTHR12526:SF510">
    <property type="entry name" value="D-INOSITOL 3-PHOSPHATE GLYCOSYLTRANSFERASE"/>
    <property type="match status" value="1"/>
</dbReference>
<dbReference type="EMBL" id="LBWP01000019">
    <property type="protein sequence ID" value="KKR10443.1"/>
    <property type="molecule type" value="Genomic_DNA"/>
</dbReference>
<dbReference type="PATRIC" id="fig|1618550.3.peg.1010"/>
<comment type="caution">
    <text evidence="5">The sequence shown here is derived from an EMBL/GenBank/DDBJ whole genome shotgun (WGS) entry which is preliminary data.</text>
</comment>
<sequence>MKVLMVGWELPPLNSGGLGEACYGLAKALSKKGVSIDFVLPYNFNIDVDFMKVHYANDRTRPDKIMGPYLTYTKWMKAVKEGRASVFDYLSQVLEYAENIRNIATKVQADLVHMHDWLTFPAGLTAQEIIGKPLVAHVHATEFDRTAGMGINEAIYEIEKEGFKKSDRIIPVGGIVRKTITERYGINSNKIKVVYNGVENPDKPSIDPSLTNLKKLGYKIVLFLGRITLQKGPDYFVRAAKIVSQYCPKAVFVVTGSGDMQAQMICEATDLGVIDKFIFTGFLRGVEKNSIYQAADVYVMPSVSEPFGITALEAIKNRTPVVISKQSGVSEVLQSALKVDYWDVEELANKILAVLKYKSLPKDLKSGGVKELMNLTWDKSADDVLGVYQQLI</sequence>
<name>A0A0G0N4U5_9BACT</name>
<dbReference type="InterPro" id="IPR028098">
    <property type="entry name" value="Glyco_trans_4-like_N"/>
</dbReference>
<dbReference type="Pfam" id="PF00534">
    <property type="entry name" value="Glycos_transf_1"/>
    <property type="match status" value="1"/>
</dbReference>
<dbReference type="Gene3D" id="3.40.50.2000">
    <property type="entry name" value="Glycogen Phosphorylase B"/>
    <property type="match status" value="2"/>
</dbReference>
<dbReference type="SUPFAM" id="SSF53756">
    <property type="entry name" value="UDP-Glycosyltransferase/glycogen phosphorylase"/>
    <property type="match status" value="1"/>
</dbReference>
<gene>
    <name evidence="5" type="ORF">UT39_C0019G0010</name>
</gene>
<dbReference type="CDD" id="cd03801">
    <property type="entry name" value="GT4_PimA-like"/>
    <property type="match status" value="1"/>
</dbReference>
<dbReference type="STRING" id="1618550.UT39_C0019G0010"/>
<dbReference type="PANTHER" id="PTHR12526">
    <property type="entry name" value="GLYCOSYLTRANSFERASE"/>
    <property type="match status" value="1"/>
</dbReference>
<dbReference type="InterPro" id="IPR001296">
    <property type="entry name" value="Glyco_trans_1"/>
</dbReference>
<keyword evidence="2 5" id="KW-0808">Transferase</keyword>
<evidence type="ECO:0000256" key="1">
    <source>
        <dbReference type="ARBA" id="ARBA00022676"/>
    </source>
</evidence>
<feature type="domain" description="Glycosyl transferase family 1" evidence="3">
    <location>
        <begin position="213"/>
        <end position="367"/>
    </location>
</feature>
<dbReference type="AlphaFoldDB" id="A0A0G0N4U5"/>
<evidence type="ECO:0000259" key="4">
    <source>
        <dbReference type="Pfam" id="PF13439"/>
    </source>
</evidence>
<dbReference type="Pfam" id="PF13439">
    <property type="entry name" value="Glyco_transf_4"/>
    <property type="match status" value="1"/>
</dbReference>
<evidence type="ECO:0000259" key="3">
    <source>
        <dbReference type="Pfam" id="PF00534"/>
    </source>
</evidence>
<evidence type="ECO:0000256" key="2">
    <source>
        <dbReference type="ARBA" id="ARBA00022679"/>
    </source>
</evidence>
<dbReference type="GO" id="GO:0016757">
    <property type="term" value="F:glycosyltransferase activity"/>
    <property type="evidence" value="ECO:0007669"/>
    <property type="project" value="UniProtKB-KW"/>
</dbReference>
<proteinExistence type="predicted"/>
<dbReference type="Proteomes" id="UP000034246">
    <property type="component" value="Unassembled WGS sequence"/>
</dbReference>
<evidence type="ECO:0000313" key="6">
    <source>
        <dbReference type="Proteomes" id="UP000034246"/>
    </source>
</evidence>